<accession>A0A9Q6LM08</accession>
<evidence type="ECO:0000313" key="1">
    <source>
        <dbReference type="EMBL" id="QGO06678.1"/>
    </source>
</evidence>
<sequence length="207" mass="23799">MSVRKVSEEAIFYAGYVYQRSDSLEVIRLSGRYPQKYSAAQEALLESYLAQKFCEAYGTQKVIFYSFNEALSLSGILSDNREYWDKNKHRIMRREYNEVLQTAINNITITGSFHAKDWLKIKDNVQLQTAINHTAAINHFSRDLWRHIRSATALQKAINNVAAIDKFSQSHWLTIKDNPKLQTAINHIAATGSFSQDHWLAVIALNE</sequence>
<name>A0A9Q6LM08_PISSA</name>
<reference evidence="1 2" key="1">
    <citation type="submission" date="2019-04" db="EMBL/GenBank/DDBJ databases">
        <title>Complete genome sequencing of Piscirickettsia salmonis strain Psal-009.</title>
        <authorList>
            <person name="Schober I."/>
            <person name="Bunk B."/>
            <person name="Sproer C."/>
            <person name="Carril G.P."/>
            <person name="Riedel T."/>
            <person name="Flores-Herrera P.A."/>
            <person name="Nourdin-Galindo G."/>
            <person name="Marshall S.H."/>
            <person name="Overmann J."/>
        </authorList>
    </citation>
    <scope>NUCLEOTIDE SEQUENCE [LARGE SCALE GENOMIC DNA]</scope>
    <source>
        <strain evidence="1 2">Psal-009</strain>
    </source>
</reference>
<protein>
    <submittedName>
        <fullName evidence="1">Uncharacterized protein</fullName>
    </submittedName>
</protein>
<dbReference type="EMBL" id="CP038908">
    <property type="protein sequence ID" value="QGO06678.1"/>
    <property type="molecule type" value="Genomic_DNA"/>
</dbReference>
<gene>
    <name evidence="1" type="ORF">Psal009_02593</name>
</gene>
<proteinExistence type="predicted"/>
<organism evidence="1 2">
    <name type="scientific">Piscirickettsia salmonis</name>
    <dbReference type="NCBI Taxonomy" id="1238"/>
    <lineage>
        <taxon>Bacteria</taxon>
        <taxon>Pseudomonadati</taxon>
        <taxon>Pseudomonadota</taxon>
        <taxon>Gammaproteobacteria</taxon>
        <taxon>Thiotrichales</taxon>
        <taxon>Piscirickettsiaceae</taxon>
        <taxon>Piscirickettsia</taxon>
    </lineage>
</organism>
<evidence type="ECO:0000313" key="2">
    <source>
        <dbReference type="Proteomes" id="UP000422232"/>
    </source>
</evidence>
<dbReference type="AlphaFoldDB" id="A0A9Q6LM08"/>
<keyword evidence="2" id="KW-1185">Reference proteome</keyword>
<dbReference type="Proteomes" id="UP000422232">
    <property type="component" value="Chromosome"/>
</dbReference>
<dbReference type="RefSeq" id="WP_075274685.1">
    <property type="nucleotide sequence ID" value="NZ_CP013773.1"/>
</dbReference>